<dbReference type="KEGG" id="scm:SCHCO_02662674"/>
<feature type="compositionally biased region" description="Polar residues" evidence="1">
    <location>
        <begin position="1268"/>
        <end position="1279"/>
    </location>
</feature>
<feature type="transmembrane region" description="Helical" evidence="2">
    <location>
        <begin position="775"/>
        <end position="800"/>
    </location>
</feature>
<feature type="transmembrane region" description="Helical" evidence="2">
    <location>
        <begin position="711"/>
        <end position="730"/>
    </location>
</feature>
<feature type="region of interest" description="Disordered" evidence="1">
    <location>
        <begin position="1246"/>
        <end position="1291"/>
    </location>
</feature>
<keyword evidence="2" id="KW-0812">Transmembrane</keyword>
<evidence type="ECO:0000256" key="1">
    <source>
        <dbReference type="SAM" id="MobiDB-lite"/>
    </source>
</evidence>
<dbReference type="EMBL" id="GL377302">
    <property type="protein sequence ID" value="EFJ03976.1"/>
    <property type="molecule type" value="Genomic_DNA"/>
</dbReference>
<evidence type="ECO:0000256" key="2">
    <source>
        <dbReference type="SAM" id="Phobius"/>
    </source>
</evidence>
<dbReference type="OrthoDB" id="2644397at2759"/>
<dbReference type="InParanoid" id="D8PK81"/>
<name>D8PK81_SCHCM</name>
<keyword evidence="4" id="KW-1185">Reference proteome</keyword>
<keyword evidence="2" id="KW-0472">Membrane</keyword>
<feature type="transmembrane region" description="Helical" evidence="2">
    <location>
        <begin position="670"/>
        <end position="691"/>
    </location>
</feature>
<protein>
    <submittedName>
        <fullName evidence="3">Uncharacterized protein</fullName>
    </submittedName>
</protein>
<feature type="compositionally biased region" description="Polar residues" evidence="1">
    <location>
        <begin position="1249"/>
        <end position="1259"/>
    </location>
</feature>
<dbReference type="STRING" id="578458.D8PK81"/>
<feature type="transmembrane region" description="Helical" evidence="2">
    <location>
        <begin position="114"/>
        <end position="139"/>
    </location>
</feature>
<dbReference type="Proteomes" id="UP000007431">
    <property type="component" value="Unassembled WGS sequence"/>
</dbReference>
<evidence type="ECO:0000313" key="3">
    <source>
        <dbReference type="EMBL" id="EFJ03976.1"/>
    </source>
</evidence>
<dbReference type="VEuPathDB" id="FungiDB:SCHCODRAFT_02662674"/>
<organism evidence="4">
    <name type="scientific">Schizophyllum commune (strain H4-8 / FGSC 9210)</name>
    <name type="common">Split gill fungus</name>
    <dbReference type="NCBI Taxonomy" id="578458"/>
    <lineage>
        <taxon>Eukaryota</taxon>
        <taxon>Fungi</taxon>
        <taxon>Dikarya</taxon>
        <taxon>Basidiomycota</taxon>
        <taxon>Agaricomycotina</taxon>
        <taxon>Agaricomycetes</taxon>
        <taxon>Agaricomycetidae</taxon>
        <taxon>Agaricales</taxon>
        <taxon>Schizophyllaceae</taxon>
        <taxon>Schizophyllum</taxon>
    </lineage>
</organism>
<accession>D8PK81</accession>
<dbReference type="GeneID" id="9585169"/>
<proteinExistence type="predicted"/>
<gene>
    <name evidence="3" type="ORF">SCHCODRAFT_231754</name>
</gene>
<feature type="transmembrane region" description="Helical" evidence="2">
    <location>
        <begin position="486"/>
        <end position="506"/>
    </location>
</feature>
<feature type="compositionally biased region" description="Basic and acidic residues" evidence="1">
    <location>
        <begin position="1280"/>
        <end position="1291"/>
    </location>
</feature>
<feature type="transmembrane region" description="Helical" evidence="2">
    <location>
        <begin position="46"/>
        <end position="69"/>
    </location>
</feature>
<reference evidence="3 4" key="1">
    <citation type="journal article" date="2010" name="Nat. Biotechnol.">
        <title>Genome sequence of the model mushroom Schizophyllum commune.</title>
        <authorList>
            <person name="Ohm R.A."/>
            <person name="de Jong J.F."/>
            <person name="Lugones L.G."/>
            <person name="Aerts A."/>
            <person name="Kothe E."/>
            <person name="Stajich J.E."/>
            <person name="de Vries R.P."/>
            <person name="Record E."/>
            <person name="Levasseur A."/>
            <person name="Baker S.E."/>
            <person name="Bartholomew K.A."/>
            <person name="Coutinho P.M."/>
            <person name="Erdmann S."/>
            <person name="Fowler T.J."/>
            <person name="Gathman A.C."/>
            <person name="Lombard V."/>
            <person name="Henrissat B."/>
            <person name="Knabe N."/>
            <person name="Kuees U."/>
            <person name="Lilly W.W."/>
            <person name="Lindquist E."/>
            <person name="Lucas S."/>
            <person name="Magnuson J.K."/>
            <person name="Piumi F."/>
            <person name="Raudaskoski M."/>
            <person name="Salamov A."/>
            <person name="Schmutz J."/>
            <person name="Schwarze F.W.M.R."/>
            <person name="vanKuyk P.A."/>
            <person name="Horton J.S."/>
            <person name="Grigoriev I.V."/>
            <person name="Woesten H.A.B."/>
        </authorList>
    </citation>
    <scope>NUCLEOTIDE SEQUENCE [LARGE SCALE GENOMIC DNA]</scope>
    <source>
        <strain evidence="4">H4-8 / FGSC 9210</strain>
    </source>
</reference>
<sequence>MSPDIDDSPTRSSRTQASWGALVVIALLRLEERVEIPINGDTFKDLTATAITMAGTVFATVYGALLIWLTQGLALRRLLTSQQTLTAMHDEYNSWIGLGSALMSLYCQTRLRSALFPVICITSYLVEAAILHITIPAMFTLVVASRGRSEEASIIPAYPNAYNWLYPNDEVAPLLHTLFSDASSLLPYVGDLQPENTIGLAKSTLYGQLQSRDGEGTAIVNATTFNVTCGSLDGVEVVNDIVQNGDQVVWYNISHVYPDGSKQHNVAVNYIQPTNAMALGFAEEMASNRSFYLYGNFDIEDSAGTLLPNLTLSNRRGLPANMSLIGCDLYSYNHTVPVDVSSRVVDESAVPPLRASSIWSVWQPQSPVDPEALDLLDLWSTAVSTQCSTTYSLGGPGTKYLGFMEKYALYIVSTLGMELPGRTSLNPLRARVQLHEVENALSKLAASYFWSANQHNYHRGSQLGGQLTEYSQIWVYEPVQRLHLNLTSVAVGLVTSFFLMVTNVLLVRPRESRLKGAVDVLDSLGLLQIIWFLRDRPEVLDTVGRVENPTEDELRLAGLFAVQPKVHASDSPAFVLPHTSERTTPSYKWQGDFVFQPVPLHSPASDWGPSKSEMDEDTANSMISTTNAAGPTRAPRSQSSWSSFQAAAERFLTSLNNTISQVRFLRRLSYAMHGFLVGMHLALLIICVYHLEEEVVIPLSSSTFDDLTSTAITVSGTVFATVYGALLIWLTQRLALRRLLTSKQTLTAMHDEYNSWIGLGSALMTLYGQSRIRSALGSIACIASYLVNAAILHVTIPAMFTLQVGTYPHPADVSSIAAYPHVNGLLHTQTENSHDDASALARALFSDASSLLPYVVLLDSDKTVGLAQSTMYDQLVLNEGNNTVNVNATTFNVTCGSLNDFNVESQSIFMGDQIAFYNISHVYPNGTQQNNVKVKFILPNNTMALGFPGRASDDMGPATNRSFYLYGTFDVEDSAGTVLPNVTLPTKQGTPINMTILGCDLYAYNHTIDISVSTRLPLDGQIPNLSISSSLSAWQPQDPPAPGDLNILDLWSTAVSNQFQTTFTLGGADQDKLGFMEKYIISFLGLKLPGWSEIHASRGRVQLHNVENALSRLVASYFWSFNQVNNQDQYSIQRSTIKTVVVPEAVQRLHLNLTPVAVGLAVSLLLMATNALLVRPRESRTVGAVDVLDSLGLLQLIWFVRGRPEVLRRIGRVEHPNEDDLRLAGMFVIQPDVRASLCPPGGEAVLTLSPMSSEPSTPTYKWREEDTQLSPLPSPSTEWTPHKEYDEPGHY</sequence>
<dbReference type="eggNOG" id="ENOG502SQ09">
    <property type="taxonomic scope" value="Eukaryota"/>
</dbReference>
<dbReference type="HOGENOM" id="CLU_006396_0_0_1"/>
<evidence type="ECO:0000313" key="4">
    <source>
        <dbReference type="Proteomes" id="UP000007431"/>
    </source>
</evidence>
<keyword evidence="2" id="KW-1133">Transmembrane helix</keyword>
<dbReference type="RefSeq" id="XP_003038878.1">
    <property type="nucleotide sequence ID" value="XM_003038832.1"/>
</dbReference>